<feature type="compositionally biased region" description="Pro residues" evidence="1">
    <location>
        <begin position="1"/>
        <end position="29"/>
    </location>
</feature>
<sequence length="338" mass="35574">MTYPPPANQPPPGGQGSGPYPPPGAPWPVHPLQENPYGASQQRQPQQPQVPPPQQGYPYQAPQMYPPQGQPGGPYQTPPQMTPPGQTGAPEAPRRGVGRIIAGVLVTGVGVVAALGGGTIVARAVANSRQEIISKDYMRDLWRNVPVETIFPASIGVRDPDANVSVERGWTRVAISQDTSCKTALSGQFAAAAARHGCIAALRATYLDPGGGTAATAVVVALPNENDRSDLVDVLTRTQDDEGRADQAVHALGVPGLRWKDSARAGSGGTSVFAPYATAFVVVTSGPTDGRVAGHVPEPWGKGQFKQREDREPWARTAYGLAQTLSERLKAEAAKVRP</sequence>
<comment type="caution">
    <text evidence="3">The sequence shown here is derived from an EMBL/GenBank/DDBJ whole genome shotgun (WGS) entry which is preliminary data.</text>
</comment>
<accession>A0A7W7VLA2</accession>
<evidence type="ECO:0000313" key="3">
    <source>
        <dbReference type="EMBL" id="MBB4914368.1"/>
    </source>
</evidence>
<keyword evidence="2" id="KW-0472">Membrane</keyword>
<dbReference type="Proteomes" id="UP000552644">
    <property type="component" value="Unassembled WGS sequence"/>
</dbReference>
<feature type="compositionally biased region" description="Low complexity" evidence="1">
    <location>
        <begin position="36"/>
        <end position="47"/>
    </location>
</feature>
<evidence type="ECO:0000256" key="1">
    <source>
        <dbReference type="SAM" id="MobiDB-lite"/>
    </source>
</evidence>
<feature type="transmembrane region" description="Helical" evidence="2">
    <location>
        <begin position="100"/>
        <end position="125"/>
    </location>
</feature>
<keyword evidence="4" id="KW-1185">Reference proteome</keyword>
<evidence type="ECO:0000313" key="4">
    <source>
        <dbReference type="Proteomes" id="UP000552644"/>
    </source>
</evidence>
<gene>
    <name evidence="3" type="ORF">FHS44_001440</name>
</gene>
<dbReference type="SUPFAM" id="SSF81995">
    <property type="entry name" value="beta-sandwich domain of Sec23/24"/>
    <property type="match status" value="1"/>
</dbReference>
<reference evidence="3 4" key="1">
    <citation type="submission" date="2020-08" db="EMBL/GenBank/DDBJ databases">
        <title>Genomic Encyclopedia of Type Strains, Phase III (KMG-III): the genomes of soil and plant-associated and newly described type strains.</title>
        <authorList>
            <person name="Whitman W."/>
        </authorList>
    </citation>
    <scope>NUCLEOTIDE SEQUENCE [LARGE SCALE GENOMIC DNA]</scope>
    <source>
        <strain evidence="3 4">CECT 8840</strain>
    </source>
</reference>
<name>A0A7W7VLA2_9ACTN</name>
<dbReference type="AlphaFoldDB" id="A0A7W7VLA2"/>
<keyword evidence="2" id="KW-0812">Transmembrane</keyword>
<keyword evidence="2" id="KW-1133">Transmembrane helix</keyword>
<dbReference type="EMBL" id="JACHJP010000001">
    <property type="protein sequence ID" value="MBB4914368.1"/>
    <property type="molecule type" value="Genomic_DNA"/>
</dbReference>
<organism evidence="3 4">
    <name type="scientific">Streptosporangium saharense</name>
    <dbReference type="NCBI Taxonomy" id="1706840"/>
    <lineage>
        <taxon>Bacteria</taxon>
        <taxon>Bacillati</taxon>
        <taxon>Actinomycetota</taxon>
        <taxon>Actinomycetes</taxon>
        <taxon>Streptosporangiales</taxon>
        <taxon>Streptosporangiaceae</taxon>
        <taxon>Streptosporangium</taxon>
    </lineage>
</organism>
<protein>
    <submittedName>
        <fullName evidence="3">Uncharacterized protein</fullName>
    </submittedName>
</protein>
<feature type="region of interest" description="Disordered" evidence="1">
    <location>
        <begin position="1"/>
        <end position="93"/>
    </location>
</feature>
<evidence type="ECO:0000256" key="2">
    <source>
        <dbReference type="SAM" id="Phobius"/>
    </source>
</evidence>
<proteinExistence type="predicted"/>